<gene>
    <name evidence="2" type="ORF">XpruCFBP8353_21075</name>
</gene>
<evidence type="ECO:0000313" key="3">
    <source>
        <dbReference type="Proteomes" id="UP000233720"/>
    </source>
</evidence>
<name>A0A2N3REI9_9XANT</name>
<protein>
    <submittedName>
        <fullName evidence="2">Uncharacterized protein</fullName>
    </submittedName>
</protein>
<accession>A0A2N3REI9</accession>
<organism evidence="2 3">
    <name type="scientific">Xanthomonas prunicola</name>
    <dbReference type="NCBI Taxonomy" id="2053930"/>
    <lineage>
        <taxon>Bacteria</taxon>
        <taxon>Pseudomonadati</taxon>
        <taxon>Pseudomonadota</taxon>
        <taxon>Gammaproteobacteria</taxon>
        <taxon>Lysobacterales</taxon>
        <taxon>Lysobacteraceae</taxon>
        <taxon>Xanthomonas</taxon>
    </lineage>
</organism>
<dbReference type="AlphaFoldDB" id="A0A2N3REI9"/>
<dbReference type="Proteomes" id="UP000233720">
    <property type="component" value="Unassembled WGS sequence"/>
</dbReference>
<feature type="region of interest" description="Disordered" evidence="1">
    <location>
        <begin position="30"/>
        <end position="72"/>
    </location>
</feature>
<dbReference type="EMBL" id="PHKV01000013">
    <property type="protein sequence ID" value="PKV10901.1"/>
    <property type="molecule type" value="Genomic_DNA"/>
</dbReference>
<dbReference type="OrthoDB" id="9996331at2"/>
<evidence type="ECO:0000313" key="2">
    <source>
        <dbReference type="EMBL" id="PKV10901.1"/>
    </source>
</evidence>
<comment type="caution">
    <text evidence="2">The sequence shown here is derived from an EMBL/GenBank/DDBJ whole genome shotgun (WGS) entry which is preliminary data.</text>
</comment>
<sequence>MGAAYRGRGSYTIACTAELRSKRRAKAVVRRGRDALTARGTRRESVSGGSLAASMPPRVPQSARTPHQGVGR</sequence>
<feature type="compositionally biased region" description="Basic and acidic residues" evidence="1">
    <location>
        <begin position="31"/>
        <end position="45"/>
    </location>
</feature>
<proteinExistence type="predicted"/>
<evidence type="ECO:0000256" key="1">
    <source>
        <dbReference type="SAM" id="MobiDB-lite"/>
    </source>
</evidence>
<reference evidence="2 3" key="1">
    <citation type="submission" date="2017-11" db="EMBL/GenBank/DDBJ databases">
        <title>Xanthomonas prunicola sp. nov., a novel pathogen that affects nectarine (Prunus persica var. nectarine) trees.</title>
        <authorList>
            <person name="Lopez M."/>
            <person name="Lopez-Soriano P."/>
            <person name="Garita-Cambronero J."/>
            <person name="Beltran C."/>
            <person name="Taghouti G."/>
            <person name="Portier P."/>
            <person name="Cubero J."/>
            <person name="Fischer-Le Saux M."/>
            <person name="Marco-Noales E."/>
        </authorList>
    </citation>
    <scope>NUCLEOTIDE SEQUENCE [LARGE SCALE GENOMIC DNA]</scope>
    <source>
        <strain evidence="2 3">CFBP8353</strain>
    </source>
</reference>